<dbReference type="STRING" id="37360.A0A0G4IHF5"/>
<dbReference type="GO" id="GO:0005737">
    <property type="term" value="C:cytoplasm"/>
    <property type="evidence" value="ECO:0007669"/>
    <property type="project" value="TreeGrafter"/>
</dbReference>
<dbReference type="InterPro" id="IPR050409">
    <property type="entry name" value="E3_ubiq-protein_ligase"/>
</dbReference>
<dbReference type="EC" id="2.3.2.26" evidence="3"/>
<keyword evidence="5 6" id="KW-0833">Ubl conjugation pathway</keyword>
<keyword evidence="10" id="KW-1185">Reference proteome</keyword>
<evidence type="ECO:0000256" key="6">
    <source>
        <dbReference type="PROSITE-ProRule" id="PRU00104"/>
    </source>
</evidence>
<dbReference type="Proteomes" id="UP000039324">
    <property type="component" value="Unassembled WGS sequence"/>
</dbReference>
<comment type="pathway">
    <text evidence="2">Protein modification; protein ubiquitination.</text>
</comment>
<feature type="active site" description="Glycyl thioester intermediate" evidence="6">
    <location>
        <position position="589"/>
    </location>
</feature>
<dbReference type="AlphaFoldDB" id="A0A0G4IHF5"/>
<proteinExistence type="predicted"/>
<dbReference type="PANTHER" id="PTHR11254">
    <property type="entry name" value="HECT DOMAIN UBIQUITIN-PROTEIN LIGASE"/>
    <property type="match status" value="1"/>
</dbReference>
<dbReference type="OrthoDB" id="10256654at2759"/>
<dbReference type="EMBL" id="CDSF01000001">
    <property type="protein sequence ID" value="CEO94594.1"/>
    <property type="molecule type" value="Genomic_DNA"/>
</dbReference>
<feature type="domain" description="HECT" evidence="8">
    <location>
        <begin position="310"/>
        <end position="623"/>
    </location>
</feature>
<keyword evidence="4" id="KW-0808">Transferase</keyword>
<organism evidence="9 10">
    <name type="scientific">Plasmodiophora brassicae</name>
    <name type="common">Clubroot disease agent</name>
    <dbReference type="NCBI Taxonomy" id="37360"/>
    <lineage>
        <taxon>Eukaryota</taxon>
        <taxon>Sar</taxon>
        <taxon>Rhizaria</taxon>
        <taxon>Endomyxa</taxon>
        <taxon>Phytomyxea</taxon>
        <taxon>Plasmodiophorida</taxon>
        <taxon>Plasmodiophoridae</taxon>
        <taxon>Plasmodiophora</taxon>
    </lineage>
</organism>
<gene>
    <name evidence="9" type="ORF">PBRA_000379</name>
</gene>
<feature type="domain" description="Protein kinase" evidence="7">
    <location>
        <begin position="1"/>
        <end position="279"/>
    </location>
</feature>
<evidence type="ECO:0000313" key="9">
    <source>
        <dbReference type="EMBL" id="CEO94594.1"/>
    </source>
</evidence>
<evidence type="ECO:0000256" key="4">
    <source>
        <dbReference type="ARBA" id="ARBA00022679"/>
    </source>
</evidence>
<dbReference type="PANTHER" id="PTHR11254:SF444">
    <property type="entry name" value="HECT DOMAIN CONTAINING UBIQUITIN LIGASE"/>
    <property type="match status" value="1"/>
</dbReference>
<dbReference type="GO" id="GO:0005524">
    <property type="term" value="F:ATP binding"/>
    <property type="evidence" value="ECO:0007669"/>
    <property type="project" value="InterPro"/>
</dbReference>
<protein>
    <recommendedName>
        <fullName evidence="3">HECT-type E3 ubiquitin transferase</fullName>
        <ecNumber evidence="3">2.3.2.26</ecNumber>
    </recommendedName>
</protein>
<dbReference type="PROSITE" id="PS50237">
    <property type="entry name" value="HECT"/>
    <property type="match status" value="1"/>
</dbReference>
<accession>A0A0G4IHF5</accession>
<evidence type="ECO:0000313" key="10">
    <source>
        <dbReference type="Proteomes" id="UP000039324"/>
    </source>
</evidence>
<dbReference type="InterPro" id="IPR000719">
    <property type="entry name" value="Prot_kinase_dom"/>
</dbReference>
<dbReference type="GO" id="GO:0016567">
    <property type="term" value="P:protein ubiquitination"/>
    <property type="evidence" value="ECO:0007669"/>
    <property type="project" value="TreeGrafter"/>
</dbReference>
<dbReference type="Pfam" id="PF00632">
    <property type="entry name" value="HECT"/>
    <property type="match status" value="1"/>
</dbReference>
<name>A0A0G4IHF5_PLABS</name>
<dbReference type="InterPro" id="IPR035983">
    <property type="entry name" value="Hect_E3_ubiquitin_ligase"/>
</dbReference>
<dbReference type="SMART" id="SM00119">
    <property type="entry name" value="HECTc"/>
    <property type="match status" value="1"/>
</dbReference>
<sequence>MADSAEVVDPWAALPDPVRRTGLVSLCSLEEYTLETSPLSPRVTRCLLHGHEPCVLKQFDLSDAAQFQALSADVAVRGALQETCIFVAPVSTVFLDPGTGFAYIESPIYEKGNAEDWLASRPEGHEVRHLVILILRALSALHARGMCHGNLHPRNILLVSFDFSPVLIDFSRARLYSSLQMSVDADGCTSDTIAVAQLLYKWVTGDDLIVGTKVVPPLPVDTPESVRELLGALVSGQCSASESLDLPFCSGDIVKEMIAWRQLVRLTSDARVHQLQAFLASQPRRSQDFLIHVERDSILYGVITSLETAVSADLLMNFRTKYSQQSSQGIDQGGLTADLFTEFFLKIVTPGENLFECAPEEDCPTSGPSYLPNPQNFSLSFYAAIGKAMCKTLIDGRVVPLQFSSAMIKFFLDIDPDLSDLYDYDRTMANSFRNMMTASMSSSVTSMDVQTDMPLPCNRRAYVRDKIRQFLIERRRPQLEALRTGFFTLQGLRDQCARLAPADLRILICGVPSIDSAMVLREVVFEDAWQDSPTPDMLVAFLNTCSEEDLRRFLRLCTSLSCLPMGGLQRKITIRKMSGGDRLPVGHTCFHTLDMPDYADADLVRNKMQIVLSHIDHVGFGYA</sequence>
<dbReference type="SUPFAM" id="SSF56204">
    <property type="entry name" value="Hect, E3 ligase catalytic domain"/>
    <property type="match status" value="1"/>
</dbReference>
<reference evidence="9 10" key="1">
    <citation type="submission" date="2015-02" db="EMBL/GenBank/DDBJ databases">
        <authorList>
            <person name="Chooi Y.-H."/>
        </authorList>
    </citation>
    <scope>NUCLEOTIDE SEQUENCE [LARGE SCALE GENOMIC DNA]</scope>
    <source>
        <strain evidence="9">E3</strain>
    </source>
</reference>
<dbReference type="Gene3D" id="1.10.510.10">
    <property type="entry name" value="Transferase(Phosphotransferase) domain 1"/>
    <property type="match status" value="1"/>
</dbReference>
<dbReference type="Gene3D" id="3.90.1750.10">
    <property type="entry name" value="Hect, E3 ligase catalytic domains"/>
    <property type="match status" value="1"/>
</dbReference>
<comment type="catalytic activity">
    <reaction evidence="1">
        <text>S-ubiquitinyl-[E2 ubiquitin-conjugating enzyme]-L-cysteine + [acceptor protein]-L-lysine = [E2 ubiquitin-conjugating enzyme]-L-cysteine + N(6)-ubiquitinyl-[acceptor protein]-L-lysine.</text>
        <dbReference type="EC" id="2.3.2.26"/>
    </reaction>
</comment>
<evidence type="ECO:0000256" key="2">
    <source>
        <dbReference type="ARBA" id="ARBA00004906"/>
    </source>
</evidence>
<evidence type="ECO:0000256" key="1">
    <source>
        <dbReference type="ARBA" id="ARBA00000885"/>
    </source>
</evidence>
<dbReference type="GO" id="GO:0006511">
    <property type="term" value="P:ubiquitin-dependent protein catabolic process"/>
    <property type="evidence" value="ECO:0007669"/>
    <property type="project" value="TreeGrafter"/>
</dbReference>
<dbReference type="GO" id="GO:0004672">
    <property type="term" value="F:protein kinase activity"/>
    <property type="evidence" value="ECO:0007669"/>
    <property type="project" value="InterPro"/>
</dbReference>
<evidence type="ECO:0000259" key="8">
    <source>
        <dbReference type="PROSITE" id="PS50237"/>
    </source>
</evidence>
<dbReference type="GO" id="GO:0061630">
    <property type="term" value="F:ubiquitin protein ligase activity"/>
    <property type="evidence" value="ECO:0007669"/>
    <property type="project" value="UniProtKB-EC"/>
</dbReference>
<evidence type="ECO:0000256" key="5">
    <source>
        <dbReference type="ARBA" id="ARBA00022786"/>
    </source>
</evidence>
<evidence type="ECO:0000256" key="3">
    <source>
        <dbReference type="ARBA" id="ARBA00012485"/>
    </source>
</evidence>
<dbReference type="SUPFAM" id="SSF56112">
    <property type="entry name" value="Protein kinase-like (PK-like)"/>
    <property type="match status" value="1"/>
</dbReference>
<dbReference type="InterPro" id="IPR011009">
    <property type="entry name" value="Kinase-like_dom_sf"/>
</dbReference>
<dbReference type="Gene3D" id="3.30.2410.10">
    <property type="entry name" value="Hect, E3 ligase catalytic domain"/>
    <property type="match status" value="1"/>
</dbReference>
<dbReference type="InterPro" id="IPR000569">
    <property type="entry name" value="HECT_dom"/>
</dbReference>
<evidence type="ECO:0000259" key="7">
    <source>
        <dbReference type="PROSITE" id="PS50011"/>
    </source>
</evidence>
<dbReference type="PROSITE" id="PS50011">
    <property type="entry name" value="PROTEIN_KINASE_DOM"/>
    <property type="match status" value="1"/>
</dbReference>